<dbReference type="PANTHER" id="PTHR19290:SF163">
    <property type="entry name" value="BASIC HELIX-LOOP-HELIX NEURAL TRANSCRIPTION FACTOR TAP"/>
    <property type="match status" value="1"/>
</dbReference>
<dbReference type="GO" id="GO:0005634">
    <property type="term" value="C:nucleus"/>
    <property type="evidence" value="ECO:0007669"/>
    <property type="project" value="TreeGrafter"/>
</dbReference>
<reference evidence="1" key="1">
    <citation type="journal article" date="2012" name="Nat. Genet.">
        <title>Whole-genome sequence of Schistosoma haematobium.</title>
        <authorList>
            <person name="Young N.D."/>
            <person name="Jex A.R."/>
            <person name="Li B."/>
            <person name="Liu S."/>
            <person name="Yang L."/>
            <person name="Xiong Z."/>
            <person name="Li Y."/>
            <person name="Cantacessi C."/>
            <person name="Hall R.S."/>
            <person name="Xu X."/>
            <person name="Chen F."/>
            <person name="Wu X."/>
            <person name="Zerlotini A."/>
            <person name="Oliveira G."/>
            <person name="Hofmann A."/>
            <person name="Zhang G."/>
            <person name="Fang X."/>
            <person name="Kang Y."/>
            <person name="Campbell B.E."/>
            <person name="Loukas A."/>
            <person name="Ranganathan S."/>
            <person name="Rollinson D."/>
            <person name="Rinaldi G."/>
            <person name="Brindley P.J."/>
            <person name="Yang H."/>
            <person name="Wang J."/>
            <person name="Wang J."/>
            <person name="Gasser R.B."/>
        </authorList>
    </citation>
    <scope>NUCLEOTIDE SEQUENCE</scope>
</reference>
<reference evidence="1" key="4">
    <citation type="journal article" date="2022" name="PLoS Pathog.">
        <title>Chromosome-level genome of Schistosoma haematobium underpins genome-wide explorations of molecular variation.</title>
        <authorList>
            <person name="Stroehlein A.J."/>
            <person name="Korhonen P.K."/>
            <person name="Lee V.V."/>
            <person name="Ralph S.A."/>
            <person name="Mentink-Kane M."/>
            <person name="You H."/>
            <person name="McManus D.P."/>
            <person name="Tchuente L.T."/>
            <person name="Stothard J.R."/>
            <person name="Kaur P."/>
            <person name="Dudchenko O."/>
            <person name="Aiden E.L."/>
            <person name="Yang B."/>
            <person name="Yang H."/>
            <person name="Emery A.M."/>
            <person name="Webster B.L."/>
            <person name="Brindley P.J."/>
            <person name="Rollinson D."/>
            <person name="Chang B.C.H."/>
            <person name="Gasser R.B."/>
            <person name="Young N.D."/>
        </authorList>
    </citation>
    <scope>NUCLEOTIDE SEQUENCE</scope>
</reference>
<keyword evidence="2" id="KW-1185">Reference proteome</keyword>
<evidence type="ECO:0000313" key="2">
    <source>
        <dbReference type="Proteomes" id="UP000471633"/>
    </source>
</evidence>
<comment type="caution">
    <text evidence="1">The sequence shown here is derived from an EMBL/GenBank/DDBJ whole genome shotgun (WGS) entry which is preliminary data.</text>
</comment>
<dbReference type="CTD" id="63973"/>
<sequence>MEDVKSFTYLRSIIDEQGGSDADIKAKIGKARAAFLKLKNIWNLKQLSNNIKSQPLIRTSRQSVPLYGVQTWRTITTIIKKVQRFINSCLHKTINIHRPDTTSISLLWERTNQLRGVGEIMKKRWKWIGHTLRKSSNCITRRALTWNPEGKRKGGRLKNTLRQEIEAVSKLRRLKANRRERARMHALNNALEQLRIVLPHSSCESIKLSKIETLRRARDYIISLIDLLNKSPHTNQPINHNSVIGQEST</sequence>
<dbReference type="GeneID" id="24593309"/>
<dbReference type="Proteomes" id="UP000471633">
    <property type="component" value="Unassembled WGS sequence"/>
</dbReference>
<organism evidence="1 2">
    <name type="scientific">Schistosoma haematobium</name>
    <name type="common">Blood fluke</name>
    <dbReference type="NCBI Taxonomy" id="6185"/>
    <lineage>
        <taxon>Eukaryota</taxon>
        <taxon>Metazoa</taxon>
        <taxon>Spiralia</taxon>
        <taxon>Lophotrochozoa</taxon>
        <taxon>Platyhelminthes</taxon>
        <taxon>Trematoda</taxon>
        <taxon>Digenea</taxon>
        <taxon>Strigeidida</taxon>
        <taxon>Schistosomatoidea</taxon>
        <taxon>Schistosomatidae</taxon>
        <taxon>Schistosoma</taxon>
    </lineage>
</organism>
<dbReference type="AlphaFoldDB" id="A0A6A5DRQ4"/>
<dbReference type="GO" id="GO:0007423">
    <property type="term" value="P:sensory organ development"/>
    <property type="evidence" value="ECO:0007669"/>
    <property type="project" value="TreeGrafter"/>
</dbReference>
<dbReference type="PROSITE" id="PS50888">
    <property type="entry name" value="BHLH"/>
    <property type="match status" value="1"/>
</dbReference>
<dbReference type="PANTHER" id="PTHR19290">
    <property type="entry name" value="BASIC HELIX-LOOP-HELIX PROTEIN NEUROGENIN-RELATED"/>
    <property type="match status" value="1"/>
</dbReference>
<dbReference type="InterPro" id="IPR050359">
    <property type="entry name" value="bHLH_transcription_factors"/>
</dbReference>
<dbReference type="SUPFAM" id="SSF47459">
    <property type="entry name" value="HLH, helix-loop-helix DNA-binding domain"/>
    <property type="match status" value="1"/>
</dbReference>
<reference evidence="1" key="2">
    <citation type="journal article" date="2019" name="Gigascience">
        <title>High-quality Schistosoma haematobium genome achieved by single-molecule and long-range sequencing.</title>
        <authorList>
            <person name="Stroehlein A.J."/>
            <person name="Korhonen P.K."/>
            <person name="Chong T.M."/>
            <person name="Lim Y.L."/>
            <person name="Chan K.G."/>
            <person name="Webster B."/>
            <person name="Rollinson D."/>
            <person name="Brindley P.J."/>
            <person name="Gasser R.B."/>
            <person name="Young N.D."/>
        </authorList>
    </citation>
    <scope>NUCLEOTIDE SEQUENCE</scope>
</reference>
<dbReference type="GO" id="GO:0000981">
    <property type="term" value="F:DNA-binding transcription factor activity, RNA polymerase II-specific"/>
    <property type="evidence" value="ECO:0007669"/>
    <property type="project" value="TreeGrafter"/>
</dbReference>
<dbReference type="EMBL" id="AMPZ03000006">
    <property type="protein sequence ID" value="KAH9581285.1"/>
    <property type="molecule type" value="Genomic_DNA"/>
</dbReference>
<dbReference type="InterPro" id="IPR036638">
    <property type="entry name" value="HLH_DNA-bd_sf"/>
</dbReference>
<dbReference type="GO" id="GO:0046983">
    <property type="term" value="F:protein dimerization activity"/>
    <property type="evidence" value="ECO:0007669"/>
    <property type="project" value="InterPro"/>
</dbReference>
<protein>
    <submittedName>
        <fullName evidence="1">Neurogenin-2</fullName>
    </submittedName>
</protein>
<dbReference type="SMART" id="SM00353">
    <property type="entry name" value="HLH"/>
    <property type="match status" value="1"/>
</dbReference>
<proteinExistence type="predicted"/>
<dbReference type="GO" id="GO:0070888">
    <property type="term" value="F:E-box binding"/>
    <property type="evidence" value="ECO:0007669"/>
    <property type="project" value="TreeGrafter"/>
</dbReference>
<reference evidence="1" key="3">
    <citation type="submission" date="2021-06" db="EMBL/GenBank/DDBJ databases">
        <title>Chromosome-level genome assembly for S. haematobium.</title>
        <authorList>
            <person name="Stroehlein A.J."/>
        </authorList>
    </citation>
    <scope>NUCLEOTIDE SEQUENCE</scope>
</reference>
<evidence type="ECO:0000313" key="1">
    <source>
        <dbReference type="EMBL" id="KAH9581285.1"/>
    </source>
</evidence>
<dbReference type="KEGG" id="shx:MS3_00008470"/>
<dbReference type="GO" id="GO:0061564">
    <property type="term" value="P:axon development"/>
    <property type="evidence" value="ECO:0007669"/>
    <property type="project" value="TreeGrafter"/>
</dbReference>
<gene>
    <name evidence="1" type="primary">NEUROG2</name>
    <name evidence="1" type="ORF">MS3_00008470</name>
</gene>
<dbReference type="GO" id="GO:0045944">
    <property type="term" value="P:positive regulation of transcription by RNA polymerase II"/>
    <property type="evidence" value="ECO:0007669"/>
    <property type="project" value="TreeGrafter"/>
</dbReference>
<accession>A0A6A5DRQ4</accession>
<dbReference type="RefSeq" id="XP_012797308.2">
    <property type="nucleotide sequence ID" value="XM_012941854.2"/>
</dbReference>
<name>A0A6A5DRQ4_SCHHA</name>
<dbReference type="InterPro" id="IPR011598">
    <property type="entry name" value="bHLH_dom"/>
</dbReference>
<dbReference type="Gene3D" id="4.10.280.10">
    <property type="entry name" value="Helix-loop-helix DNA-binding domain"/>
    <property type="match status" value="1"/>
</dbReference>
<dbReference type="Pfam" id="PF00010">
    <property type="entry name" value="HLH"/>
    <property type="match status" value="1"/>
</dbReference>